<dbReference type="GO" id="GO:0008168">
    <property type="term" value="F:methyltransferase activity"/>
    <property type="evidence" value="ECO:0007669"/>
    <property type="project" value="UniProtKB-KW"/>
</dbReference>
<dbReference type="RefSeq" id="WP_211872518.1">
    <property type="nucleotide sequence ID" value="NZ_JAAEDH010000001.1"/>
</dbReference>
<sequence>MAYLSAIEIEPGEGMVRLVKSVLTEAMAASIDRSQGFYTIDGMSGYRYRWFINTLVRRMPKPGYLEVGSWQGSTLCAAIAGNAVRALAIDNWSEFGGPKEQFLANVGRYRGESATVGFFEGDFRSVPFAAIAEQVEPFNIYLFDGPHEEADQYDGLVRALPALAERFVFICDDWNWERVRAGTHRAIAESDVDLLYAAEVRTTLDGSNGVPGFKESDWHNGYFIGVLAKR</sequence>
<keyword evidence="1" id="KW-0808">Transferase</keyword>
<comment type="caution">
    <text evidence="1">The sequence shown here is derived from an EMBL/GenBank/DDBJ whole genome shotgun (WGS) entry which is preliminary data.</text>
</comment>
<name>A0AAF1JV98_9PROT</name>
<dbReference type="EMBL" id="JAAEDH010000001">
    <property type="protein sequence ID" value="MBR0653837.1"/>
    <property type="molecule type" value="Genomic_DNA"/>
</dbReference>
<dbReference type="AlphaFoldDB" id="A0AAF1JV98"/>
<organism evidence="1 2">
    <name type="scientific">Plastoroseomonas arctica</name>
    <dbReference type="NCBI Taxonomy" id="1509237"/>
    <lineage>
        <taxon>Bacteria</taxon>
        <taxon>Pseudomonadati</taxon>
        <taxon>Pseudomonadota</taxon>
        <taxon>Alphaproteobacteria</taxon>
        <taxon>Acetobacterales</taxon>
        <taxon>Acetobacteraceae</taxon>
        <taxon>Plastoroseomonas</taxon>
    </lineage>
</organism>
<dbReference type="GO" id="GO:0032259">
    <property type="term" value="P:methylation"/>
    <property type="evidence" value="ECO:0007669"/>
    <property type="project" value="UniProtKB-KW"/>
</dbReference>
<dbReference type="SUPFAM" id="SSF53335">
    <property type="entry name" value="S-adenosyl-L-methionine-dependent methyltransferases"/>
    <property type="match status" value="1"/>
</dbReference>
<keyword evidence="1" id="KW-0489">Methyltransferase</keyword>
<reference evidence="1" key="2">
    <citation type="journal article" date="2021" name="Syst. Appl. Microbiol.">
        <title>Roseomonas hellenica sp. nov., isolated from roots of wild-growing Alkanna tinctoria.</title>
        <authorList>
            <person name="Rat A."/>
            <person name="Naranjo H.D."/>
            <person name="Lebbe L."/>
            <person name="Cnockaert M."/>
            <person name="Krigas N."/>
            <person name="Grigoriadou K."/>
            <person name="Maloupa E."/>
            <person name="Willems A."/>
        </authorList>
    </citation>
    <scope>NUCLEOTIDE SEQUENCE</scope>
    <source>
        <strain evidence="1">LMG 28251</strain>
    </source>
</reference>
<dbReference type="Pfam" id="PF13578">
    <property type="entry name" value="Methyltransf_24"/>
    <property type="match status" value="1"/>
</dbReference>
<protein>
    <submittedName>
        <fullName evidence="1">Class I SAM-dependent methyltransferase</fullName>
    </submittedName>
</protein>
<gene>
    <name evidence="1" type="ORF">GXW79_01975</name>
</gene>
<evidence type="ECO:0000313" key="2">
    <source>
        <dbReference type="Proteomes" id="UP001196068"/>
    </source>
</evidence>
<dbReference type="InterPro" id="IPR029063">
    <property type="entry name" value="SAM-dependent_MTases_sf"/>
</dbReference>
<dbReference type="Proteomes" id="UP001196068">
    <property type="component" value="Unassembled WGS sequence"/>
</dbReference>
<dbReference type="Gene3D" id="3.40.50.150">
    <property type="entry name" value="Vaccinia Virus protein VP39"/>
    <property type="match status" value="1"/>
</dbReference>
<proteinExistence type="predicted"/>
<accession>A0AAF1JV98</accession>
<reference evidence="1" key="1">
    <citation type="submission" date="2020-01" db="EMBL/GenBank/DDBJ databases">
        <authorList>
            <person name="Rat A."/>
        </authorList>
    </citation>
    <scope>NUCLEOTIDE SEQUENCE</scope>
    <source>
        <strain evidence="1">LMG 28251</strain>
    </source>
</reference>
<evidence type="ECO:0000313" key="1">
    <source>
        <dbReference type="EMBL" id="MBR0653837.1"/>
    </source>
</evidence>
<keyword evidence="2" id="KW-1185">Reference proteome</keyword>